<evidence type="ECO:0000313" key="2">
    <source>
        <dbReference type="Proteomes" id="UP001596087"/>
    </source>
</evidence>
<organism evidence="1 2">
    <name type="scientific">Nocardioides taihuensis</name>
    <dbReference type="NCBI Taxonomy" id="1835606"/>
    <lineage>
        <taxon>Bacteria</taxon>
        <taxon>Bacillati</taxon>
        <taxon>Actinomycetota</taxon>
        <taxon>Actinomycetes</taxon>
        <taxon>Propionibacteriales</taxon>
        <taxon>Nocardioidaceae</taxon>
        <taxon>Nocardioides</taxon>
    </lineage>
</organism>
<reference evidence="2" key="1">
    <citation type="journal article" date="2019" name="Int. J. Syst. Evol. Microbiol.">
        <title>The Global Catalogue of Microorganisms (GCM) 10K type strain sequencing project: providing services to taxonomists for standard genome sequencing and annotation.</title>
        <authorList>
            <consortium name="The Broad Institute Genomics Platform"/>
            <consortium name="The Broad Institute Genome Sequencing Center for Infectious Disease"/>
            <person name="Wu L."/>
            <person name="Ma J."/>
        </authorList>
    </citation>
    <scope>NUCLEOTIDE SEQUENCE [LARGE SCALE GENOMIC DNA]</scope>
    <source>
        <strain evidence="2">DFY41</strain>
    </source>
</reference>
<sequence length="58" mass="5884">MAMQALAGDVKLVDERAALSAGHACFGGWGPEAGHLARVVHLTAHLGLAQSTGFKVSA</sequence>
<name>A0ABW0BCX4_9ACTN</name>
<evidence type="ECO:0000313" key="1">
    <source>
        <dbReference type="EMBL" id="MFC5175155.1"/>
    </source>
</evidence>
<keyword evidence="2" id="KW-1185">Reference proteome</keyword>
<gene>
    <name evidence="1" type="ORF">ACFPGP_00645</name>
</gene>
<accession>A0ABW0BCX4</accession>
<proteinExistence type="predicted"/>
<comment type="caution">
    <text evidence="1">The sequence shown here is derived from an EMBL/GenBank/DDBJ whole genome shotgun (WGS) entry which is preliminary data.</text>
</comment>
<dbReference type="Proteomes" id="UP001596087">
    <property type="component" value="Unassembled WGS sequence"/>
</dbReference>
<protein>
    <submittedName>
        <fullName evidence="1">Uncharacterized protein</fullName>
    </submittedName>
</protein>
<dbReference type="RefSeq" id="WP_378585487.1">
    <property type="nucleotide sequence ID" value="NZ_JBHSKD010000002.1"/>
</dbReference>
<dbReference type="EMBL" id="JBHSKD010000002">
    <property type="protein sequence ID" value="MFC5175155.1"/>
    <property type="molecule type" value="Genomic_DNA"/>
</dbReference>